<dbReference type="PROSITE" id="PS50066">
    <property type="entry name" value="MADS_BOX_2"/>
    <property type="match status" value="1"/>
</dbReference>
<dbReference type="SMART" id="SM00432">
    <property type="entry name" value="MADS"/>
    <property type="match status" value="1"/>
</dbReference>
<dbReference type="GO" id="GO:0045944">
    <property type="term" value="P:positive regulation of transcription by RNA polymerase II"/>
    <property type="evidence" value="ECO:0007669"/>
    <property type="project" value="InterPro"/>
</dbReference>
<reference evidence="7" key="1">
    <citation type="submission" date="2020-03" db="EMBL/GenBank/DDBJ databases">
        <title>A high-quality chromosome-level genome assembly of a woody plant with both climbing and erect habits, Rhamnella rubrinervis.</title>
        <authorList>
            <person name="Lu Z."/>
            <person name="Yang Y."/>
            <person name="Zhu X."/>
            <person name="Sun Y."/>
        </authorList>
    </citation>
    <scope>NUCLEOTIDE SEQUENCE</scope>
    <source>
        <strain evidence="7">BYM</strain>
        <tissue evidence="7">Leaf</tissue>
    </source>
</reference>
<protein>
    <recommendedName>
        <fullName evidence="6">MADS-box domain-containing protein</fullName>
    </recommendedName>
</protein>
<dbReference type="EMBL" id="VOIH02000005">
    <property type="protein sequence ID" value="KAF3446588.1"/>
    <property type="molecule type" value="Genomic_DNA"/>
</dbReference>
<dbReference type="PANTHER" id="PTHR48019">
    <property type="entry name" value="SERUM RESPONSE FACTOR HOMOLOG"/>
    <property type="match status" value="1"/>
</dbReference>
<proteinExistence type="predicted"/>
<dbReference type="CDD" id="cd00265">
    <property type="entry name" value="MADS_MEF2_like"/>
    <property type="match status" value="1"/>
</dbReference>
<dbReference type="AlphaFoldDB" id="A0A8K0MI61"/>
<evidence type="ECO:0000259" key="6">
    <source>
        <dbReference type="PROSITE" id="PS50066"/>
    </source>
</evidence>
<dbReference type="InterPro" id="IPR036879">
    <property type="entry name" value="TF_MADSbox_sf"/>
</dbReference>
<dbReference type="OrthoDB" id="1898716at2759"/>
<dbReference type="PROSITE" id="PS00350">
    <property type="entry name" value="MADS_BOX_1"/>
    <property type="match status" value="1"/>
</dbReference>
<accession>A0A8K0MI61</accession>
<dbReference type="Gene3D" id="3.40.1810.10">
    <property type="entry name" value="Transcription factor, MADS-box"/>
    <property type="match status" value="1"/>
</dbReference>
<dbReference type="InterPro" id="IPR002100">
    <property type="entry name" value="TF_MADSbox"/>
</dbReference>
<dbReference type="FunFam" id="3.40.1810.10:FF:000028">
    <property type="entry name" value="Agamous-like MADS-box protein AGL66 isoform A"/>
    <property type="match status" value="1"/>
</dbReference>
<keyword evidence="2" id="KW-0805">Transcription regulation</keyword>
<dbReference type="Pfam" id="PF00319">
    <property type="entry name" value="SRF-TF"/>
    <property type="match status" value="1"/>
</dbReference>
<dbReference type="InterPro" id="IPR050142">
    <property type="entry name" value="MADS-box/MEF2_TF"/>
</dbReference>
<evidence type="ECO:0000256" key="3">
    <source>
        <dbReference type="ARBA" id="ARBA00023125"/>
    </source>
</evidence>
<organism evidence="7 8">
    <name type="scientific">Rhamnella rubrinervis</name>
    <dbReference type="NCBI Taxonomy" id="2594499"/>
    <lineage>
        <taxon>Eukaryota</taxon>
        <taxon>Viridiplantae</taxon>
        <taxon>Streptophyta</taxon>
        <taxon>Embryophyta</taxon>
        <taxon>Tracheophyta</taxon>
        <taxon>Spermatophyta</taxon>
        <taxon>Magnoliopsida</taxon>
        <taxon>eudicotyledons</taxon>
        <taxon>Gunneridae</taxon>
        <taxon>Pentapetalae</taxon>
        <taxon>rosids</taxon>
        <taxon>fabids</taxon>
        <taxon>Rosales</taxon>
        <taxon>Rhamnaceae</taxon>
        <taxon>rhamnoid group</taxon>
        <taxon>Rhamneae</taxon>
        <taxon>Rhamnella</taxon>
    </lineage>
</organism>
<dbReference type="GO" id="GO:0000977">
    <property type="term" value="F:RNA polymerase II transcription regulatory region sequence-specific DNA binding"/>
    <property type="evidence" value="ECO:0007669"/>
    <property type="project" value="InterPro"/>
</dbReference>
<feature type="domain" description="MADS-box" evidence="6">
    <location>
        <begin position="1"/>
        <end position="61"/>
    </location>
</feature>
<name>A0A8K0MI61_9ROSA</name>
<dbReference type="GO" id="GO:0005634">
    <property type="term" value="C:nucleus"/>
    <property type="evidence" value="ECO:0007669"/>
    <property type="project" value="UniProtKB-SubCell"/>
</dbReference>
<sequence>MGRVKLQIKRIENTTNRQVTFSKRRNGLIKKAYELSVLCDVDVALIMFSPSGRLSLFSGSKSIEEILERYVNLPDHERGRFYSKPLDIQQEIRCYKSQLEEMQNRLRIFESDPSEITTLSVAEYRVQILEEALKRVCMHKQLLEKYNSPAGTHLITQVHPPPARSNVEEHAVETLDWFPPKDPQVQILNFLNANGLLPVRDESKLGVEILSPPPSALDGRDIVNVDDDHMGPRNNMEEENDVNRPHELAQFVDVNLSPWTEFMSTVTGSGTSELFPATRAERLPIFNESYMSQCMPPSILEPNHNHRGQT</sequence>
<evidence type="ECO:0000313" key="8">
    <source>
        <dbReference type="Proteomes" id="UP000796880"/>
    </source>
</evidence>
<evidence type="ECO:0000256" key="2">
    <source>
        <dbReference type="ARBA" id="ARBA00023015"/>
    </source>
</evidence>
<comment type="caution">
    <text evidence="7">The sequence shown here is derived from an EMBL/GenBank/DDBJ whole genome shotgun (WGS) entry which is preliminary data.</text>
</comment>
<evidence type="ECO:0000256" key="4">
    <source>
        <dbReference type="ARBA" id="ARBA00023163"/>
    </source>
</evidence>
<dbReference type="InterPro" id="IPR033896">
    <property type="entry name" value="MEF2-like_N"/>
</dbReference>
<evidence type="ECO:0000256" key="1">
    <source>
        <dbReference type="ARBA" id="ARBA00004123"/>
    </source>
</evidence>
<evidence type="ECO:0000313" key="7">
    <source>
        <dbReference type="EMBL" id="KAF3446588.1"/>
    </source>
</evidence>
<dbReference type="GO" id="GO:0046983">
    <property type="term" value="F:protein dimerization activity"/>
    <property type="evidence" value="ECO:0007669"/>
    <property type="project" value="InterPro"/>
</dbReference>
<keyword evidence="3" id="KW-0238">DNA-binding</keyword>
<keyword evidence="4" id="KW-0804">Transcription</keyword>
<dbReference type="SUPFAM" id="SSF55455">
    <property type="entry name" value="SRF-like"/>
    <property type="match status" value="1"/>
</dbReference>
<dbReference type="PRINTS" id="PR00404">
    <property type="entry name" value="MADSDOMAIN"/>
</dbReference>
<comment type="subcellular location">
    <subcellularLocation>
        <location evidence="1">Nucleus</location>
    </subcellularLocation>
</comment>
<keyword evidence="5" id="KW-0539">Nucleus</keyword>
<dbReference type="Proteomes" id="UP000796880">
    <property type="component" value="Unassembled WGS sequence"/>
</dbReference>
<gene>
    <name evidence="7" type="ORF">FNV43_RR11768</name>
</gene>
<keyword evidence="8" id="KW-1185">Reference proteome</keyword>
<evidence type="ECO:0000256" key="5">
    <source>
        <dbReference type="ARBA" id="ARBA00023242"/>
    </source>
</evidence>